<protein>
    <recommendedName>
        <fullName evidence="3">Copia protein</fullName>
    </recommendedName>
</protein>
<reference evidence="1" key="1">
    <citation type="submission" date="2018-05" db="EMBL/GenBank/DDBJ databases">
        <title>Draft genome of Mucuna pruriens seed.</title>
        <authorList>
            <person name="Nnadi N.E."/>
            <person name="Vos R."/>
            <person name="Hasami M.H."/>
            <person name="Devisetty U.K."/>
            <person name="Aguiy J.C."/>
        </authorList>
    </citation>
    <scope>NUCLEOTIDE SEQUENCE [LARGE SCALE GENOMIC DNA]</scope>
    <source>
        <strain evidence="1">JCA_2017</strain>
    </source>
</reference>
<evidence type="ECO:0000313" key="1">
    <source>
        <dbReference type="EMBL" id="RDX93327.1"/>
    </source>
</evidence>
<dbReference type="EMBL" id="QJKJ01004639">
    <property type="protein sequence ID" value="RDX93327.1"/>
    <property type="molecule type" value="Genomic_DNA"/>
</dbReference>
<feature type="non-terminal residue" evidence="1">
    <location>
        <position position="1"/>
    </location>
</feature>
<organism evidence="1 2">
    <name type="scientific">Mucuna pruriens</name>
    <name type="common">Velvet bean</name>
    <name type="synonym">Dolichos pruriens</name>
    <dbReference type="NCBI Taxonomy" id="157652"/>
    <lineage>
        <taxon>Eukaryota</taxon>
        <taxon>Viridiplantae</taxon>
        <taxon>Streptophyta</taxon>
        <taxon>Embryophyta</taxon>
        <taxon>Tracheophyta</taxon>
        <taxon>Spermatophyta</taxon>
        <taxon>Magnoliopsida</taxon>
        <taxon>eudicotyledons</taxon>
        <taxon>Gunneridae</taxon>
        <taxon>Pentapetalae</taxon>
        <taxon>rosids</taxon>
        <taxon>fabids</taxon>
        <taxon>Fabales</taxon>
        <taxon>Fabaceae</taxon>
        <taxon>Papilionoideae</taxon>
        <taxon>50 kb inversion clade</taxon>
        <taxon>NPAAA clade</taxon>
        <taxon>indigoferoid/millettioid clade</taxon>
        <taxon>Phaseoleae</taxon>
        <taxon>Mucuna</taxon>
    </lineage>
</organism>
<name>A0A371GS11_MUCPR</name>
<sequence>LVTKSFTLKAYSDTDWACDPDDRRQKIYVALMDSLGLISFEKALIARSSTKAEYTSLAKANTATELLWVQTLSYKS</sequence>
<evidence type="ECO:0000313" key="2">
    <source>
        <dbReference type="Proteomes" id="UP000257109"/>
    </source>
</evidence>
<feature type="non-terminal residue" evidence="1">
    <location>
        <position position="76"/>
    </location>
</feature>
<accession>A0A371GS11</accession>
<dbReference type="AlphaFoldDB" id="A0A371GS11"/>
<gene>
    <name evidence="1" type="ORF">CR513_24431</name>
</gene>
<proteinExistence type="predicted"/>
<evidence type="ECO:0008006" key="3">
    <source>
        <dbReference type="Google" id="ProtNLM"/>
    </source>
</evidence>
<dbReference type="Proteomes" id="UP000257109">
    <property type="component" value="Unassembled WGS sequence"/>
</dbReference>
<comment type="caution">
    <text evidence="1">The sequence shown here is derived from an EMBL/GenBank/DDBJ whole genome shotgun (WGS) entry which is preliminary data.</text>
</comment>
<keyword evidence="2" id="KW-1185">Reference proteome</keyword>